<dbReference type="OrthoDB" id="9807974at2"/>
<dbReference type="GO" id="GO:0006412">
    <property type="term" value="P:translation"/>
    <property type="evidence" value="ECO:0007669"/>
    <property type="project" value="UniProtKB-UniRule"/>
</dbReference>
<dbReference type="SUPFAM" id="SSF46992">
    <property type="entry name" value="Ribosomal protein S20"/>
    <property type="match status" value="1"/>
</dbReference>
<keyword evidence="6 8" id="KW-0687">Ribonucleoprotein</keyword>
<dbReference type="InterPro" id="IPR002583">
    <property type="entry name" value="Ribosomal_bS20"/>
</dbReference>
<keyword evidence="5 8" id="KW-0689">Ribosomal protein</keyword>
<dbReference type="STRING" id="1238182.C882_2086"/>
<evidence type="ECO:0000256" key="4">
    <source>
        <dbReference type="ARBA" id="ARBA00022884"/>
    </source>
</evidence>
<dbReference type="PANTHER" id="PTHR33398:SF1">
    <property type="entry name" value="SMALL RIBOSOMAL SUBUNIT PROTEIN BS20C"/>
    <property type="match status" value="1"/>
</dbReference>
<dbReference type="AlphaFoldDB" id="K9H8C1"/>
<protein>
    <recommendedName>
        <fullName evidence="7 8">Small ribosomal subunit protein bS20</fullName>
    </recommendedName>
</protein>
<evidence type="ECO:0000256" key="2">
    <source>
        <dbReference type="ARBA" id="ARBA00007634"/>
    </source>
</evidence>
<dbReference type="Gene3D" id="1.20.58.110">
    <property type="entry name" value="Ribosomal protein S20"/>
    <property type="match status" value="1"/>
</dbReference>
<comment type="similarity">
    <text evidence="2 8">Belongs to the bacterial ribosomal protein bS20 family.</text>
</comment>
<evidence type="ECO:0000256" key="7">
    <source>
        <dbReference type="ARBA" id="ARBA00035136"/>
    </source>
</evidence>
<dbReference type="PATRIC" id="fig|1238182.3.peg.4040"/>
<gene>
    <name evidence="8" type="primary">rpsT</name>
    <name evidence="9" type="ORF">C882_2086</name>
</gene>
<dbReference type="NCBIfam" id="TIGR00029">
    <property type="entry name" value="S20"/>
    <property type="match status" value="1"/>
</dbReference>
<name>K9H8C1_9PROT</name>
<accession>K9H8C1</accession>
<evidence type="ECO:0000256" key="3">
    <source>
        <dbReference type="ARBA" id="ARBA00022730"/>
    </source>
</evidence>
<dbReference type="EMBL" id="ANHY01000022">
    <property type="protein sequence ID" value="EKV26863.1"/>
    <property type="molecule type" value="Genomic_DNA"/>
</dbReference>
<evidence type="ECO:0000313" key="9">
    <source>
        <dbReference type="EMBL" id="EKV26863.1"/>
    </source>
</evidence>
<keyword evidence="4 8" id="KW-0694">RNA-binding</keyword>
<dbReference type="Proteomes" id="UP000009881">
    <property type="component" value="Unassembled WGS sequence"/>
</dbReference>
<evidence type="ECO:0000313" key="10">
    <source>
        <dbReference type="Proteomes" id="UP000009881"/>
    </source>
</evidence>
<dbReference type="HAMAP" id="MF_00500">
    <property type="entry name" value="Ribosomal_bS20"/>
    <property type="match status" value="1"/>
</dbReference>
<dbReference type="InterPro" id="IPR036510">
    <property type="entry name" value="Ribosomal_bS20_sf"/>
</dbReference>
<reference evidence="9 10" key="1">
    <citation type="journal article" date="2013" name="Genome Announc.">
        <title>Draft Genome Sequence of an Alphaproteobacterium, Caenispirillum salinarum AK4(T), Isolated from a Solar Saltern.</title>
        <authorList>
            <person name="Khatri I."/>
            <person name="Singh A."/>
            <person name="Korpole S."/>
            <person name="Pinnaka A.K."/>
            <person name="Subramanian S."/>
        </authorList>
    </citation>
    <scope>NUCLEOTIDE SEQUENCE [LARGE SCALE GENOMIC DNA]</scope>
    <source>
        <strain evidence="9 10">AK4</strain>
    </source>
</reference>
<comment type="function">
    <text evidence="1 8">Binds directly to 16S ribosomal RNA.</text>
</comment>
<dbReference type="GO" id="GO:0015935">
    <property type="term" value="C:small ribosomal subunit"/>
    <property type="evidence" value="ECO:0007669"/>
    <property type="project" value="TreeGrafter"/>
</dbReference>
<dbReference type="RefSeq" id="WP_009542482.1">
    <property type="nucleotide sequence ID" value="NZ_ANHY01000022.1"/>
</dbReference>
<dbReference type="PANTHER" id="PTHR33398">
    <property type="entry name" value="30S RIBOSOMAL PROTEIN S20"/>
    <property type="match status" value="1"/>
</dbReference>
<organism evidence="9 10">
    <name type="scientific">Caenispirillum salinarum AK4</name>
    <dbReference type="NCBI Taxonomy" id="1238182"/>
    <lineage>
        <taxon>Bacteria</taxon>
        <taxon>Pseudomonadati</taxon>
        <taxon>Pseudomonadota</taxon>
        <taxon>Alphaproteobacteria</taxon>
        <taxon>Rhodospirillales</taxon>
        <taxon>Novispirillaceae</taxon>
        <taxon>Caenispirillum</taxon>
    </lineage>
</organism>
<evidence type="ECO:0000256" key="5">
    <source>
        <dbReference type="ARBA" id="ARBA00022980"/>
    </source>
</evidence>
<evidence type="ECO:0000256" key="1">
    <source>
        <dbReference type="ARBA" id="ARBA00003134"/>
    </source>
</evidence>
<evidence type="ECO:0000256" key="8">
    <source>
        <dbReference type="HAMAP-Rule" id="MF_00500"/>
    </source>
</evidence>
<dbReference type="GO" id="GO:0003735">
    <property type="term" value="F:structural constituent of ribosome"/>
    <property type="evidence" value="ECO:0007669"/>
    <property type="project" value="InterPro"/>
</dbReference>
<dbReference type="FunFam" id="1.20.58.110:FF:000001">
    <property type="entry name" value="30S ribosomal protein S20"/>
    <property type="match status" value="1"/>
</dbReference>
<keyword evidence="10" id="KW-1185">Reference proteome</keyword>
<proteinExistence type="inferred from homology"/>
<dbReference type="eggNOG" id="COG0268">
    <property type="taxonomic scope" value="Bacteria"/>
</dbReference>
<evidence type="ECO:0000256" key="6">
    <source>
        <dbReference type="ARBA" id="ARBA00023274"/>
    </source>
</evidence>
<dbReference type="Pfam" id="PF01649">
    <property type="entry name" value="Ribosomal_S20p"/>
    <property type="match status" value="1"/>
</dbReference>
<keyword evidence="3 8" id="KW-0699">rRNA-binding</keyword>
<comment type="caution">
    <text evidence="9">The sequence shown here is derived from an EMBL/GenBank/DDBJ whole genome shotgun (WGS) entry which is preliminary data.</text>
</comment>
<sequence length="89" mass="9799">MAHHKSAKKRIVRNAKRYEINHARKSRARTFMKKVEAAIATGDYEQAQTALSNAAPVIARAASKGALEKNMASRKISRLNARVKALKAA</sequence>
<dbReference type="GO" id="GO:0070181">
    <property type="term" value="F:small ribosomal subunit rRNA binding"/>
    <property type="evidence" value="ECO:0007669"/>
    <property type="project" value="TreeGrafter"/>
</dbReference>